<feature type="compositionally biased region" description="Basic and acidic residues" evidence="1">
    <location>
        <begin position="898"/>
        <end position="910"/>
    </location>
</feature>
<evidence type="ECO:0000313" key="4">
    <source>
        <dbReference type="EMBL" id="GMI46623.1"/>
    </source>
</evidence>
<dbReference type="CDD" id="cd00201">
    <property type="entry name" value="WW"/>
    <property type="match status" value="1"/>
</dbReference>
<evidence type="ECO:0000256" key="1">
    <source>
        <dbReference type="SAM" id="MobiDB-lite"/>
    </source>
</evidence>
<dbReference type="PANTHER" id="PTHR11319">
    <property type="entry name" value="G PROTEIN-COUPLED RECEPTOR-RELATED"/>
    <property type="match status" value="1"/>
</dbReference>
<dbReference type="Gene3D" id="2.10.50.10">
    <property type="entry name" value="Tumor Necrosis Factor Receptor, subunit A, domain 2"/>
    <property type="match status" value="1"/>
</dbReference>
<feature type="transmembrane region" description="Helical" evidence="2">
    <location>
        <begin position="505"/>
        <end position="526"/>
    </location>
</feature>
<proteinExistence type="predicted"/>
<evidence type="ECO:0000256" key="2">
    <source>
        <dbReference type="SAM" id="Phobius"/>
    </source>
</evidence>
<dbReference type="PANTHER" id="PTHR11319:SF35">
    <property type="entry name" value="OUTER MEMBRANE PROTEIN PMPC-RELATED"/>
    <property type="match status" value="1"/>
</dbReference>
<dbReference type="PROSITE" id="PS50020">
    <property type="entry name" value="WW_DOMAIN_2"/>
    <property type="match status" value="1"/>
</dbReference>
<feature type="region of interest" description="Disordered" evidence="1">
    <location>
        <begin position="1013"/>
        <end position="1034"/>
    </location>
</feature>
<feature type="domain" description="WW" evidence="3">
    <location>
        <begin position="1029"/>
        <end position="1061"/>
    </location>
</feature>
<organism evidence="4 5">
    <name type="scientific">Triparma columacea</name>
    <dbReference type="NCBI Taxonomy" id="722753"/>
    <lineage>
        <taxon>Eukaryota</taxon>
        <taxon>Sar</taxon>
        <taxon>Stramenopiles</taxon>
        <taxon>Ochrophyta</taxon>
        <taxon>Bolidophyceae</taxon>
        <taxon>Parmales</taxon>
        <taxon>Triparmaceae</taxon>
        <taxon>Triparma</taxon>
    </lineage>
</organism>
<feature type="transmembrane region" description="Helical" evidence="2">
    <location>
        <begin position="797"/>
        <end position="816"/>
    </location>
</feature>
<keyword evidence="2" id="KW-0812">Transmembrane</keyword>
<dbReference type="SMART" id="SM01411">
    <property type="entry name" value="Ephrin_rec_like"/>
    <property type="match status" value="5"/>
</dbReference>
<dbReference type="SUPFAM" id="SSF57184">
    <property type="entry name" value="Growth factor receptor domain"/>
    <property type="match status" value="2"/>
</dbReference>
<reference evidence="5" key="1">
    <citation type="journal article" date="2023" name="Commun. Biol.">
        <title>Genome analysis of Parmales, the sister group of diatoms, reveals the evolutionary specialization of diatoms from phago-mixotrophs to photoautotrophs.</title>
        <authorList>
            <person name="Ban H."/>
            <person name="Sato S."/>
            <person name="Yoshikawa S."/>
            <person name="Yamada K."/>
            <person name="Nakamura Y."/>
            <person name="Ichinomiya M."/>
            <person name="Sato N."/>
            <person name="Blanc-Mathieu R."/>
            <person name="Endo H."/>
            <person name="Kuwata A."/>
            <person name="Ogata H."/>
        </authorList>
    </citation>
    <scope>NUCLEOTIDE SEQUENCE [LARGE SCALE GENOMIC DNA]</scope>
</reference>
<feature type="transmembrane region" description="Helical" evidence="2">
    <location>
        <begin position="546"/>
        <end position="566"/>
    </location>
</feature>
<feature type="transmembrane region" description="Helical" evidence="2">
    <location>
        <begin position="605"/>
        <end position="625"/>
    </location>
</feature>
<evidence type="ECO:0000313" key="5">
    <source>
        <dbReference type="Proteomes" id="UP001165065"/>
    </source>
</evidence>
<feature type="transmembrane region" description="Helical" evidence="2">
    <location>
        <begin position="846"/>
        <end position="865"/>
    </location>
</feature>
<feature type="compositionally biased region" description="Polar residues" evidence="1">
    <location>
        <begin position="911"/>
        <end position="926"/>
    </location>
</feature>
<feature type="region of interest" description="Disordered" evidence="1">
    <location>
        <begin position="898"/>
        <end position="983"/>
    </location>
</feature>
<gene>
    <name evidence="4" type="ORF">TrCOL_g6968</name>
</gene>
<dbReference type="EMBL" id="BRYA01000307">
    <property type="protein sequence ID" value="GMI46623.1"/>
    <property type="molecule type" value="Genomic_DNA"/>
</dbReference>
<keyword evidence="2" id="KW-1133">Transmembrane helix</keyword>
<dbReference type="AlphaFoldDB" id="A0A9W7GMA8"/>
<evidence type="ECO:0000259" key="3">
    <source>
        <dbReference type="PROSITE" id="PS50020"/>
    </source>
</evidence>
<keyword evidence="2" id="KW-0472">Membrane</keyword>
<comment type="caution">
    <text evidence="4">The sequence shown here is derived from an EMBL/GenBank/DDBJ whole genome shotgun (WGS) entry which is preliminary data.</text>
</comment>
<feature type="compositionally biased region" description="Basic residues" evidence="1">
    <location>
        <begin position="968"/>
        <end position="979"/>
    </location>
</feature>
<dbReference type="OrthoDB" id="439917at2759"/>
<protein>
    <recommendedName>
        <fullName evidence="3">WW domain-containing protein</fullName>
    </recommendedName>
</protein>
<accession>A0A9W7GMA8</accession>
<dbReference type="InterPro" id="IPR009030">
    <property type="entry name" value="Growth_fac_rcpt_cys_sf"/>
</dbReference>
<feature type="transmembrane region" description="Helical" evidence="2">
    <location>
        <begin position="687"/>
        <end position="708"/>
    </location>
</feature>
<keyword evidence="5" id="KW-1185">Reference proteome</keyword>
<feature type="transmembrane region" description="Helical" evidence="2">
    <location>
        <begin position="770"/>
        <end position="791"/>
    </location>
</feature>
<name>A0A9W7GMA8_9STRA</name>
<sequence>MGSSTCLVSPPGFVPNGNRSGLVICQPDTFSPGGSDTCKSCEELGQGLHSPHGASTCRSCEPGQEFDQKTAFKPCFRLVTNTTDARHIDNRKLVLTQAITGEVHVFEFQPIRKHRNVSMTYEVCLHSSQDYDAEILGTTWDFGASWSLSPLGVNTKLSGIFSVHNQTESKNGNAARFSIETLNQCDECPASTFNSNGRGKCSACVKPGTYSHEGASFCQTVPLGHAASTDRTGFEKCPKNMFSLGGTDMCTTCPDDSHSHPGSSSCDFCMAGQYYEEASNNCLECEAGKFAEKGALSVEGCMACEKGTFSKAGSGFCSACPQHQEALSGSSDCFCSPTFVPDPDNDGQCTCPPGEMLIGTLCVGCEKAKYKSGFGIFSCDLCDMFIKDSITMATNATSSSECVCPKGMFLSQDRKRCMRAASGVESEVSGMTLQKLRLKKGSWRTTENSTDVRSCPVKDACLGGSEITSYCAPGHTGPYCNLCFDGFSKDVFGMCGACSASEGDILGTFGALFLVLLVGLIGWLAWKRMGKTKKSREKRRKFLTGLKILFVTYQIIAALPSIIPHIQLPDVFKSFLKILQFLNFNLFTIVPMGCMASFDYYNMMIALTASVIFVCLTTTIIAHTVGGNKRQRLTTIALATTYLTLPTISTATFGMFPCDDMDTGAEYLRTDYSISCKGEYRTLALGYSVAIIMLFPVGVPTLYTILLFKNRKKIKQSVEVRSKDDNLMSKAFLFQDYKPKYWWFEILETSRRLALTGLLSVVDPGGDSQFALGILMSMMGTVSYALFKPYLSTRDNALSILSNAQVFCVFLTAFVMKRIKEEEERAEKEGEEVEVANAEDMEIMGVLLIVMNLVNVFVFLGWGYLKSKHEGGGEGSAGDRASAFKALASTIKSMGTRKDTFDTEMDDSKDSGSFVNENPMSKNGNVGTIKGEDDDDASGRDSASGRNSSNPMWRFGRKASGGEGGGVGKRRGGGKKGKARRDSLKEMMEAAQNIKVNEDGLLEVVERGGTVEGAASEPEAMVGPPPPEHKQKEGWDAYWNPEAKRYYYHHSESGETRWDAE</sequence>
<dbReference type="Proteomes" id="UP001165065">
    <property type="component" value="Unassembled WGS sequence"/>
</dbReference>
<dbReference type="InterPro" id="IPR001202">
    <property type="entry name" value="WW_dom"/>
</dbReference>